<organism evidence="2 3">
    <name type="scientific">Roseomonas populi</name>
    <dbReference type="NCBI Taxonomy" id="3121582"/>
    <lineage>
        <taxon>Bacteria</taxon>
        <taxon>Pseudomonadati</taxon>
        <taxon>Pseudomonadota</taxon>
        <taxon>Alphaproteobacteria</taxon>
        <taxon>Acetobacterales</taxon>
        <taxon>Roseomonadaceae</taxon>
        <taxon>Roseomonas</taxon>
    </lineage>
</organism>
<proteinExistence type="predicted"/>
<dbReference type="SUPFAM" id="SSF103473">
    <property type="entry name" value="MFS general substrate transporter"/>
    <property type="match status" value="1"/>
</dbReference>
<sequence>MIAFTVALTTTVCMGAMAHGPFAFGLVVDHLGYAATWAMLILPVVVTAVPLFCPKVPHSA</sequence>
<comment type="caution">
    <text evidence="2">The sequence shown here is derived from an EMBL/GenBank/DDBJ whole genome shotgun (WGS) entry which is preliminary data.</text>
</comment>
<evidence type="ECO:0000256" key="1">
    <source>
        <dbReference type="SAM" id="Phobius"/>
    </source>
</evidence>
<evidence type="ECO:0000313" key="2">
    <source>
        <dbReference type="EMBL" id="MCR0985441.1"/>
    </source>
</evidence>
<dbReference type="EMBL" id="JANJOU010000034">
    <property type="protein sequence ID" value="MCR0985441.1"/>
    <property type="molecule type" value="Genomic_DNA"/>
</dbReference>
<evidence type="ECO:0008006" key="4">
    <source>
        <dbReference type="Google" id="ProtNLM"/>
    </source>
</evidence>
<keyword evidence="3" id="KW-1185">Reference proteome</keyword>
<dbReference type="InterPro" id="IPR036259">
    <property type="entry name" value="MFS_trans_sf"/>
</dbReference>
<keyword evidence="1" id="KW-0812">Transmembrane</keyword>
<name>A0ABT1XCI8_9PROT</name>
<keyword evidence="1" id="KW-1133">Transmembrane helix</keyword>
<keyword evidence="1" id="KW-0472">Membrane</keyword>
<evidence type="ECO:0000313" key="3">
    <source>
        <dbReference type="Proteomes" id="UP001524642"/>
    </source>
</evidence>
<protein>
    <recommendedName>
        <fullName evidence="4">MFS transporter</fullName>
    </recommendedName>
</protein>
<reference evidence="2 3" key="1">
    <citation type="submission" date="2022-06" db="EMBL/GenBank/DDBJ databases">
        <title>Roseomonas CN29.</title>
        <authorList>
            <person name="Cheng Y."/>
            <person name="He X."/>
        </authorList>
    </citation>
    <scope>NUCLEOTIDE SEQUENCE [LARGE SCALE GENOMIC DNA]</scope>
    <source>
        <strain evidence="2 3">CN29</strain>
    </source>
</reference>
<feature type="transmembrane region" description="Helical" evidence="1">
    <location>
        <begin position="34"/>
        <end position="53"/>
    </location>
</feature>
<gene>
    <name evidence="2" type="ORF">NRP21_25650</name>
</gene>
<dbReference type="Proteomes" id="UP001524642">
    <property type="component" value="Unassembled WGS sequence"/>
</dbReference>
<accession>A0ABT1XCI8</accession>
<dbReference type="RefSeq" id="WP_257719088.1">
    <property type="nucleotide sequence ID" value="NZ_JANJOU010000034.1"/>
</dbReference>